<accession>A0AAD7ZQI1</accession>
<feature type="non-terminal residue" evidence="1">
    <location>
        <position position="1"/>
    </location>
</feature>
<gene>
    <name evidence="1" type="ORF">L9F63_020577</name>
</gene>
<comment type="caution">
    <text evidence="1">The sequence shown here is derived from an EMBL/GenBank/DDBJ whole genome shotgun (WGS) entry which is preliminary data.</text>
</comment>
<organism evidence="1 2">
    <name type="scientific">Diploptera punctata</name>
    <name type="common">Pacific beetle cockroach</name>
    <dbReference type="NCBI Taxonomy" id="6984"/>
    <lineage>
        <taxon>Eukaryota</taxon>
        <taxon>Metazoa</taxon>
        <taxon>Ecdysozoa</taxon>
        <taxon>Arthropoda</taxon>
        <taxon>Hexapoda</taxon>
        <taxon>Insecta</taxon>
        <taxon>Pterygota</taxon>
        <taxon>Neoptera</taxon>
        <taxon>Polyneoptera</taxon>
        <taxon>Dictyoptera</taxon>
        <taxon>Blattodea</taxon>
        <taxon>Blaberoidea</taxon>
        <taxon>Blaberidae</taxon>
        <taxon>Diplopterinae</taxon>
        <taxon>Diploptera</taxon>
    </lineage>
</organism>
<protein>
    <submittedName>
        <fullName evidence="1">Uncharacterized protein</fullName>
    </submittedName>
</protein>
<dbReference type="AlphaFoldDB" id="A0AAD7ZQI1"/>
<dbReference type="EMBL" id="JASPKZ010007310">
    <property type="protein sequence ID" value="KAJ9585069.1"/>
    <property type="molecule type" value="Genomic_DNA"/>
</dbReference>
<reference evidence="1" key="2">
    <citation type="submission" date="2023-05" db="EMBL/GenBank/DDBJ databases">
        <authorList>
            <person name="Fouks B."/>
        </authorList>
    </citation>
    <scope>NUCLEOTIDE SEQUENCE</scope>
    <source>
        <strain evidence="1">Stay&amp;Tobe</strain>
        <tissue evidence="1">Testes</tissue>
    </source>
</reference>
<name>A0AAD7ZQI1_DIPPU</name>
<feature type="non-terminal residue" evidence="1">
    <location>
        <position position="70"/>
    </location>
</feature>
<keyword evidence="2" id="KW-1185">Reference proteome</keyword>
<evidence type="ECO:0000313" key="2">
    <source>
        <dbReference type="Proteomes" id="UP001233999"/>
    </source>
</evidence>
<sequence>EKNKLPAHINYSTKYNKREVGSTLPVEDRKRRMLRNKCDTIKLYWKMVIRPLLVSTFRCTVDVFSPRWRS</sequence>
<evidence type="ECO:0000313" key="1">
    <source>
        <dbReference type="EMBL" id="KAJ9585069.1"/>
    </source>
</evidence>
<reference evidence="1" key="1">
    <citation type="journal article" date="2023" name="IScience">
        <title>Live-bearing cockroach genome reveals convergent evolutionary mechanisms linked to viviparity in insects and beyond.</title>
        <authorList>
            <person name="Fouks B."/>
            <person name="Harrison M.C."/>
            <person name="Mikhailova A.A."/>
            <person name="Marchal E."/>
            <person name="English S."/>
            <person name="Carruthers M."/>
            <person name="Jennings E.C."/>
            <person name="Chiamaka E.L."/>
            <person name="Frigard R.A."/>
            <person name="Pippel M."/>
            <person name="Attardo G.M."/>
            <person name="Benoit J.B."/>
            <person name="Bornberg-Bauer E."/>
            <person name="Tobe S.S."/>
        </authorList>
    </citation>
    <scope>NUCLEOTIDE SEQUENCE</scope>
    <source>
        <strain evidence="1">Stay&amp;Tobe</strain>
    </source>
</reference>
<dbReference type="Proteomes" id="UP001233999">
    <property type="component" value="Unassembled WGS sequence"/>
</dbReference>
<proteinExistence type="predicted"/>